<dbReference type="Gene3D" id="3.30.230.10">
    <property type="match status" value="1"/>
</dbReference>
<dbReference type="GO" id="GO:0004335">
    <property type="term" value="F:galactokinase activity"/>
    <property type="evidence" value="ECO:0007669"/>
    <property type="project" value="InterPro"/>
</dbReference>
<dbReference type="Proteomes" id="UP000678499">
    <property type="component" value="Unassembled WGS sequence"/>
</dbReference>
<dbReference type="InterPro" id="IPR013750">
    <property type="entry name" value="GHMP_kinase_C_dom"/>
</dbReference>
<dbReference type="InterPro" id="IPR000705">
    <property type="entry name" value="Galactokinase"/>
</dbReference>
<dbReference type="EMBL" id="OA884692">
    <property type="protein sequence ID" value="CAD7281153.1"/>
    <property type="molecule type" value="Genomic_DNA"/>
</dbReference>
<evidence type="ECO:0000259" key="6">
    <source>
        <dbReference type="Pfam" id="PF10509"/>
    </source>
</evidence>
<dbReference type="Gene3D" id="3.30.70.3170">
    <property type="match status" value="1"/>
</dbReference>
<comment type="similarity">
    <text evidence="1">Belongs to the GHMP kinase family. GalK subfamily.</text>
</comment>
<evidence type="ECO:0000313" key="8">
    <source>
        <dbReference type="Proteomes" id="UP000678499"/>
    </source>
</evidence>
<dbReference type="GO" id="GO:0006012">
    <property type="term" value="P:galactose metabolic process"/>
    <property type="evidence" value="ECO:0007669"/>
    <property type="project" value="InterPro"/>
</dbReference>
<dbReference type="PIRSF" id="PIRSF000530">
    <property type="entry name" value="Galactokinase"/>
    <property type="match status" value="1"/>
</dbReference>
<dbReference type="InterPro" id="IPR019539">
    <property type="entry name" value="GalKase_N"/>
</dbReference>
<dbReference type="SUPFAM" id="SSF55060">
    <property type="entry name" value="GHMP Kinase, C-terminal domain"/>
    <property type="match status" value="1"/>
</dbReference>
<evidence type="ECO:0000259" key="5">
    <source>
        <dbReference type="Pfam" id="PF08544"/>
    </source>
</evidence>
<feature type="domain" description="GHMP kinase N-terminal" evidence="4">
    <location>
        <begin position="139"/>
        <end position="214"/>
    </location>
</feature>
<sequence length="496" mass="54029">MEKAATSGAGDNKPLAITLSCREQLKNVRDSSGICDAFKVKYKENPEFLVHAPGRVNIVGEHIDYCGYAVFPMALEQGILIAASKGKDDLIHLANIDEAKYLECAPFGLSEIRSWTRGDASPKWQDYVKCGFRGIMNLEHEGVATSGFKIMVGGNLPAAAGVSSSSALVIASALLGCVSWNVQISRTTIAEVCAKTERYVGTEGGGMDQAISVLAEKGNAMLVEFNPLRSIAVRLPGDAIFVVCNSMVTMEKAATVQFNTRVAECRLACQILAKRVGLDWKTVKVLKNLQSQLGKSLAEMIQLVQYHLKESPHTLAEICDILGTTPEVLKAESLNKQCAGVNEFKLFQRATHVFEVSVNPSDGRETETKAGRVLEFRRICECEDSSVETLVTLGTLMNESHVSCRDLYQCSHEKLDKLQDVASKIAFGARLTGAGWGGCLVALVPREKLDEFRSTLETDYYEKLKGLRNGRSMDELVFTTAPAEGAMAYHIQGQGV</sequence>
<proteinExistence type="inferred from homology"/>
<dbReference type="InterPro" id="IPR020568">
    <property type="entry name" value="Ribosomal_Su5_D2-typ_SF"/>
</dbReference>
<keyword evidence="3" id="KW-0067">ATP-binding</keyword>
<keyword evidence="8" id="KW-1185">Reference proteome</keyword>
<keyword evidence="2" id="KW-0547">Nucleotide-binding</keyword>
<feature type="domain" description="Galactokinase N-terminal" evidence="6">
    <location>
        <begin position="37"/>
        <end position="85"/>
    </location>
</feature>
<evidence type="ECO:0000256" key="2">
    <source>
        <dbReference type="ARBA" id="ARBA00022741"/>
    </source>
</evidence>
<dbReference type="PRINTS" id="PR00959">
    <property type="entry name" value="MEVGALKINASE"/>
</dbReference>
<accession>A0A7R9BV18</accession>
<dbReference type="PANTHER" id="PTHR10457:SF7">
    <property type="entry name" value="GALACTOKINASE-RELATED"/>
    <property type="match status" value="1"/>
</dbReference>
<dbReference type="InterPro" id="IPR006206">
    <property type="entry name" value="Mevalonate/galactokinase"/>
</dbReference>
<dbReference type="PRINTS" id="PR00473">
    <property type="entry name" value="GALCTOKINASE"/>
</dbReference>
<dbReference type="InterPro" id="IPR014721">
    <property type="entry name" value="Ribsml_uS5_D2-typ_fold_subgr"/>
</dbReference>
<evidence type="ECO:0000256" key="3">
    <source>
        <dbReference type="ARBA" id="ARBA00022840"/>
    </source>
</evidence>
<dbReference type="InterPro" id="IPR006204">
    <property type="entry name" value="GHMP_kinase_N_dom"/>
</dbReference>
<organism evidence="7">
    <name type="scientific">Notodromas monacha</name>
    <dbReference type="NCBI Taxonomy" id="399045"/>
    <lineage>
        <taxon>Eukaryota</taxon>
        <taxon>Metazoa</taxon>
        <taxon>Ecdysozoa</taxon>
        <taxon>Arthropoda</taxon>
        <taxon>Crustacea</taxon>
        <taxon>Oligostraca</taxon>
        <taxon>Ostracoda</taxon>
        <taxon>Podocopa</taxon>
        <taxon>Podocopida</taxon>
        <taxon>Cypridocopina</taxon>
        <taxon>Cypridoidea</taxon>
        <taxon>Cyprididae</taxon>
        <taxon>Notodromas</taxon>
    </lineage>
</organism>
<name>A0A7R9BV18_9CRUS</name>
<dbReference type="Pfam" id="PF00288">
    <property type="entry name" value="GHMP_kinases_N"/>
    <property type="match status" value="1"/>
</dbReference>
<dbReference type="GO" id="GO:0005829">
    <property type="term" value="C:cytosol"/>
    <property type="evidence" value="ECO:0007669"/>
    <property type="project" value="TreeGrafter"/>
</dbReference>
<dbReference type="InterPro" id="IPR036554">
    <property type="entry name" value="GHMP_kinase_C_sf"/>
</dbReference>
<dbReference type="GO" id="GO:0005524">
    <property type="term" value="F:ATP binding"/>
    <property type="evidence" value="ECO:0007669"/>
    <property type="project" value="UniProtKB-KW"/>
</dbReference>
<evidence type="ECO:0000259" key="4">
    <source>
        <dbReference type="Pfam" id="PF00288"/>
    </source>
</evidence>
<dbReference type="SUPFAM" id="SSF54211">
    <property type="entry name" value="Ribosomal protein S5 domain 2-like"/>
    <property type="match status" value="1"/>
</dbReference>
<reference evidence="7" key="1">
    <citation type="submission" date="2020-11" db="EMBL/GenBank/DDBJ databases">
        <authorList>
            <person name="Tran Van P."/>
        </authorList>
    </citation>
    <scope>NUCLEOTIDE SEQUENCE</scope>
</reference>
<dbReference type="Gene3D" id="1.20.1440.340">
    <property type="match status" value="1"/>
</dbReference>
<dbReference type="NCBIfam" id="TIGR00131">
    <property type="entry name" value="gal_kin"/>
    <property type="match status" value="1"/>
</dbReference>
<dbReference type="EMBL" id="CAJPEX010002655">
    <property type="protein sequence ID" value="CAG0921305.1"/>
    <property type="molecule type" value="Genomic_DNA"/>
</dbReference>
<gene>
    <name evidence="7" type="ORF">NMOB1V02_LOCUS8805</name>
</gene>
<evidence type="ECO:0000256" key="1">
    <source>
        <dbReference type="ARBA" id="ARBA00006566"/>
    </source>
</evidence>
<dbReference type="Pfam" id="PF10509">
    <property type="entry name" value="GalKase_gal_bdg"/>
    <property type="match status" value="1"/>
</dbReference>
<dbReference type="PANTHER" id="PTHR10457">
    <property type="entry name" value="MEVALONATE KINASE/GALACTOKINASE"/>
    <property type="match status" value="1"/>
</dbReference>
<evidence type="ECO:0008006" key="9">
    <source>
        <dbReference type="Google" id="ProtNLM"/>
    </source>
</evidence>
<evidence type="ECO:0000313" key="7">
    <source>
        <dbReference type="EMBL" id="CAD7281153.1"/>
    </source>
</evidence>
<feature type="domain" description="GHMP kinase C-terminal" evidence="5">
    <location>
        <begin position="390"/>
        <end position="460"/>
    </location>
</feature>
<protein>
    <recommendedName>
        <fullName evidence="9">N-acetylgalactosamine kinase</fullName>
    </recommendedName>
</protein>
<dbReference type="AlphaFoldDB" id="A0A7R9BV18"/>
<dbReference type="Pfam" id="PF08544">
    <property type="entry name" value="GHMP_kinases_C"/>
    <property type="match status" value="1"/>
</dbReference>
<dbReference type="OrthoDB" id="187738at2759"/>